<dbReference type="PANTHER" id="PTHR30237">
    <property type="entry name" value="MURAMOYLTETRAPEPTIDE CARBOXYPEPTIDASE"/>
    <property type="match status" value="1"/>
</dbReference>
<evidence type="ECO:0000259" key="6">
    <source>
        <dbReference type="Pfam" id="PF02016"/>
    </source>
</evidence>
<dbReference type="Pfam" id="PF17676">
    <property type="entry name" value="Peptidase_S66C"/>
    <property type="match status" value="1"/>
</dbReference>
<evidence type="ECO:0000256" key="5">
    <source>
        <dbReference type="ARBA" id="ARBA00022825"/>
    </source>
</evidence>
<protein>
    <submittedName>
        <fullName evidence="8">Murein peptide carboxypeptidase</fullName>
    </submittedName>
</protein>
<feature type="domain" description="LD-carboxypeptidase C-terminal" evidence="7">
    <location>
        <begin position="178"/>
        <end position="294"/>
    </location>
</feature>
<feature type="domain" description="LD-carboxypeptidase N-terminal" evidence="6">
    <location>
        <begin position="15"/>
        <end position="131"/>
    </location>
</feature>
<keyword evidence="5" id="KW-0720">Serine protease</keyword>
<dbReference type="InterPro" id="IPR027461">
    <property type="entry name" value="Carboxypeptidase_A_C_sf"/>
</dbReference>
<dbReference type="Gene3D" id="3.40.50.10740">
    <property type="entry name" value="Class I glutamine amidotransferase-like"/>
    <property type="match status" value="1"/>
</dbReference>
<dbReference type="InterPro" id="IPR003507">
    <property type="entry name" value="S66_fam"/>
</dbReference>
<evidence type="ECO:0000256" key="4">
    <source>
        <dbReference type="ARBA" id="ARBA00022801"/>
    </source>
</evidence>
<organism evidence="8 9">
    <name type="scientific">Thalassobacillus devorans</name>
    <dbReference type="NCBI Taxonomy" id="279813"/>
    <lineage>
        <taxon>Bacteria</taxon>
        <taxon>Bacillati</taxon>
        <taxon>Bacillota</taxon>
        <taxon>Bacilli</taxon>
        <taxon>Bacillales</taxon>
        <taxon>Bacillaceae</taxon>
        <taxon>Thalassobacillus</taxon>
    </lineage>
</organism>
<dbReference type="SUPFAM" id="SSF52317">
    <property type="entry name" value="Class I glutamine amidotransferase-like"/>
    <property type="match status" value="1"/>
</dbReference>
<dbReference type="Gene3D" id="3.50.30.60">
    <property type="entry name" value="LD-carboxypeptidase A C-terminal domain-like"/>
    <property type="match status" value="1"/>
</dbReference>
<keyword evidence="4" id="KW-0378">Hydrolase</keyword>
<evidence type="ECO:0000313" key="8">
    <source>
        <dbReference type="EMBL" id="GGC90683.1"/>
    </source>
</evidence>
<evidence type="ECO:0000256" key="2">
    <source>
        <dbReference type="ARBA" id="ARBA00022645"/>
    </source>
</evidence>
<dbReference type="CDD" id="cd07025">
    <property type="entry name" value="Peptidase_S66"/>
    <property type="match status" value="1"/>
</dbReference>
<name>A0ABQ1P7J7_9BACI</name>
<sequence>MEMVLPNRLHKGDKVGVIAPASPPNIDQLNKAIPFLESLGLEVVIADHVEDVHGYLAGTDEERLADVHDMFARPDIKGIFCAGGGYGTGRIADKIDYELIRKNPKIFWGYSDITYLHTAIRQKTGLVTFHGPMLSSDIGKDDFHDESKTMFHQLFFSQPLTYNESLAPLTVIAEGEGRGELTGGNLSLLVSTLGTPFEVDTKGKLLLIEDIDEEPYRIDGMLNQLRLSGKFHDAAGIVVGDFMNAEPSKRKASLSLSQVLKDYLSGLAKPVVAGFKIGHCQPHFAIPLGVEAELSSNGTLKISPGVK</sequence>
<dbReference type="PIRSF" id="PIRSF028757">
    <property type="entry name" value="LD-carboxypeptidase"/>
    <property type="match status" value="1"/>
</dbReference>
<dbReference type="SUPFAM" id="SSF141986">
    <property type="entry name" value="LD-carboxypeptidase A C-terminal domain-like"/>
    <property type="match status" value="1"/>
</dbReference>
<gene>
    <name evidence="8" type="primary">ykfA</name>
    <name evidence="8" type="ORF">GCM10007216_21860</name>
</gene>
<keyword evidence="2 8" id="KW-0121">Carboxypeptidase</keyword>
<dbReference type="GO" id="GO:0004180">
    <property type="term" value="F:carboxypeptidase activity"/>
    <property type="evidence" value="ECO:0007669"/>
    <property type="project" value="UniProtKB-KW"/>
</dbReference>
<dbReference type="EMBL" id="BMCJ01000003">
    <property type="protein sequence ID" value="GGC90683.1"/>
    <property type="molecule type" value="Genomic_DNA"/>
</dbReference>
<evidence type="ECO:0000259" key="7">
    <source>
        <dbReference type="Pfam" id="PF17676"/>
    </source>
</evidence>
<dbReference type="InterPro" id="IPR040449">
    <property type="entry name" value="Peptidase_S66_N"/>
</dbReference>
<comment type="similarity">
    <text evidence="1">Belongs to the peptidase S66 family.</text>
</comment>
<evidence type="ECO:0000256" key="3">
    <source>
        <dbReference type="ARBA" id="ARBA00022670"/>
    </source>
</evidence>
<dbReference type="InterPro" id="IPR027478">
    <property type="entry name" value="LdcA_N"/>
</dbReference>
<dbReference type="Pfam" id="PF02016">
    <property type="entry name" value="Peptidase_S66"/>
    <property type="match status" value="1"/>
</dbReference>
<dbReference type="InterPro" id="IPR040921">
    <property type="entry name" value="Peptidase_S66C"/>
</dbReference>
<accession>A0ABQ1P7J7</accession>
<evidence type="ECO:0000256" key="1">
    <source>
        <dbReference type="ARBA" id="ARBA00010233"/>
    </source>
</evidence>
<dbReference type="PANTHER" id="PTHR30237:SF2">
    <property type="entry name" value="MUREIN TETRAPEPTIDE CARBOXYPEPTIDASE"/>
    <property type="match status" value="1"/>
</dbReference>
<dbReference type="Proteomes" id="UP000619534">
    <property type="component" value="Unassembled WGS sequence"/>
</dbReference>
<reference evidence="9" key="1">
    <citation type="journal article" date="2019" name="Int. J. Syst. Evol. Microbiol.">
        <title>The Global Catalogue of Microorganisms (GCM) 10K type strain sequencing project: providing services to taxonomists for standard genome sequencing and annotation.</title>
        <authorList>
            <consortium name="The Broad Institute Genomics Platform"/>
            <consortium name="The Broad Institute Genome Sequencing Center for Infectious Disease"/>
            <person name="Wu L."/>
            <person name="Ma J."/>
        </authorList>
    </citation>
    <scope>NUCLEOTIDE SEQUENCE [LARGE SCALE GENOMIC DNA]</scope>
    <source>
        <strain evidence="9">CCM 7282</strain>
    </source>
</reference>
<evidence type="ECO:0000313" key="9">
    <source>
        <dbReference type="Proteomes" id="UP000619534"/>
    </source>
</evidence>
<proteinExistence type="inferred from homology"/>
<keyword evidence="3" id="KW-0645">Protease</keyword>
<dbReference type="InterPro" id="IPR029062">
    <property type="entry name" value="Class_I_gatase-like"/>
</dbReference>
<keyword evidence="9" id="KW-1185">Reference proteome</keyword>
<comment type="caution">
    <text evidence="8">The sequence shown here is derived from an EMBL/GenBank/DDBJ whole genome shotgun (WGS) entry which is preliminary data.</text>
</comment>